<dbReference type="AlphaFoldDB" id="A0A8S2YMN7"/>
<evidence type="ECO:0000313" key="2">
    <source>
        <dbReference type="EMBL" id="CAF4573422.1"/>
    </source>
</evidence>
<reference evidence="2" key="1">
    <citation type="submission" date="2021-02" db="EMBL/GenBank/DDBJ databases">
        <authorList>
            <person name="Nowell W R."/>
        </authorList>
    </citation>
    <scope>NUCLEOTIDE SEQUENCE</scope>
</reference>
<feature type="region of interest" description="Disordered" evidence="1">
    <location>
        <begin position="1"/>
        <end position="23"/>
    </location>
</feature>
<name>A0A8S2YMN7_9BILA</name>
<gene>
    <name evidence="2" type="ORF">SMN809_LOCUS37961</name>
</gene>
<dbReference type="Proteomes" id="UP000676336">
    <property type="component" value="Unassembled WGS sequence"/>
</dbReference>
<evidence type="ECO:0000313" key="3">
    <source>
        <dbReference type="Proteomes" id="UP000676336"/>
    </source>
</evidence>
<sequence>KHPHRTMGLATISKPDPTHPLRRRQNYTELPKGMFNSYLFN</sequence>
<dbReference type="EMBL" id="CAJOBI010097826">
    <property type="protein sequence ID" value="CAF4573422.1"/>
    <property type="molecule type" value="Genomic_DNA"/>
</dbReference>
<organism evidence="2 3">
    <name type="scientific">Rotaria magnacalcarata</name>
    <dbReference type="NCBI Taxonomy" id="392030"/>
    <lineage>
        <taxon>Eukaryota</taxon>
        <taxon>Metazoa</taxon>
        <taxon>Spiralia</taxon>
        <taxon>Gnathifera</taxon>
        <taxon>Rotifera</taxon>
        <taxon>Eurotatoria</taxon>
        <taxon>Bdelloidea</taxon>
        <taxon>Philodinida</taxon>
        <taxon>Philodinidae</taxon>
        <taxon>Rotaria</taxon>
    </lineage>
</organism>
<comment type="caution">
    <text evidence="2">The sequence shown here is derived from an EMBL/GenBank/DDBJ whole genome shotgun (WGS) entry which is preliminary data.</text>
</comment>
<feature type="non-terminal residue" evidence="2">
    <location>
        <position position="1"/>
    </location>
</feature>
<evidence type="ECO:0000256" key="1">
    <source>
        <dbReference type="SAM" id="MobiDB-lite"/>
    </source>
</evidence>
<protein>
    <submittedName>
        <fullName evidence="2">Uncharacterized protein</fullName>
    </submittedName>
</protein>
<proteinExistence type="predicted"/>
<accession>A0A8S2YMN7</accession>